<organism evidence="2 3">
    <name type="scientific">Ferirhizobium litorale</name>
    <dbReference type="NCBI Taxonomy" id="2927786"/>
    <lineage>
        <taxon>Bacteria</taxon>
        <taxon>Pseudomonadati</taxon>
        <taxon>Pseudomonadota</taxon>
        <taxon>Alphaproteobacteria</taxon>
        <taxon>Hyphomicrobiales</taxon>
        <taxon>Rhizobiaceae</taxon>
        <taxon>Ferirhizobium</taxon>
    </lineage>
</organism>
<dbReference type="Pfam" id="PF09550">
    <property type="entry name" value="Phage_TAC_6"/>
    <property type="match status" value="1"/>
</dbReference>
<name>A0AAE3QHD4_9HYPH</name>
<dbReference type="InterPro" id="IPR019056">
    <property type="entry name" value="Phage_TAC_6"/>
</dbReference>
<proteinExistence type="predicted"/>
<reference evidence="2" key="1">
    <citation type="submission" date="2022-03" db="EMBL/GenBank/DDBJ databases">
        <title>Fererhizobium litorale gen. nov., sp. nov., isolated from sandy sediments of the Sea of Japan seashore.</title>
        <authorList>
            <person name="Romanenko L."/>
            <person name="Kurilenko V."/>
            <person name="Otstavnykh N."/>
            <person name="Svetashev V."/>
            <person name="Tekutyeva L."/>
            <person name="Isaeva M."/>
            <person name="Mikhailov V."/>
        </authorList>
    </citation>
    <scope>NUCLEOTIDE SEQUENCE</scope>
    <source>
        <strain evidence="2">KMM 9576</strain>
    </source>
</reference>
<dbReference type="RefSeq" id="WP_371833491.1">
    <property type="nucleotide sequence ID" value="NZ_JALDYZ010000008.1"/>
</dbReference>
<protein>
    <submittedName>
        <fullName evidence="2">Phage tail assembly chaperone</fullName>
    </submittedName>
</protein>
<evidence type="ECO:0000256" key="1">
    <source>
        <dbReference type="SAM" id="MobiDB-lite"/>
    </source>
</evidence>
<evidence type="ECO:0000313" key="2">
    <source>
        <dbReference type="EMBL" id="MDI7923406.1"/>
    </source>
</evidence>
<keyword evidence="3" id="KW-1185">Reference proteome</keyword>
<comment type="caution">
    <text evidence="2">The sequence shown here is derived from an EMBL/GenBank/DDBJ whole genome shotgun (WGS) entry which is preliminary data.</text>
</comment>
<dbReference type="Proteomes" id="UP001161580">
    <property type="component" value="Unassembled WGS sequence"/>
</dbReference>
<dbReference type="EMBL" id="JALDYZ010000008">
    <property type="protein sequence ID" value="MDI7923406.1"/>
    <property type="molecule type" value="Genomic_DNA"/>
</dbReference>
<dbReference type="AlphaFoldDB" id="A0AAE3QHD4"/>
<accession>A0AAE3QHD4</accession>
<evidence type="ECO:0000313" key="3">
    <source>
        <dbReference type="Proteomes" id="UP001161580"/>
    </source>
</evidence>
<feature type="region of interest" description="Disordered" evidence="1">
    <location>
        <begin position="34"/>
        <end position="57"/>
    </location>
</feature>
<gene>
    <name evidence="2" type="ORF">MRS75_15085</name>
</gene>
<sequence length="57" mass="6294">MKTAFGALGWKPAEFWDSTLTEFFQAIEGWNEANGVEKKAGPPTEDDLESLAKRYGG</sequence>